<accession>A0A9W8JHG5</accession>
<proteinExistence type="predicted"/>
<feature type="non-terminal residue" evidence="3">
    <location>
        <position position="439"/>
    </location>
</feature>
<dbReference type="InterPro" id="IPR056884">
    <property type="entry name" value="NPHP3-like_N"/>
</dbReference>
<dbReference type="InterPro" id="IPR007111">
    <property type="entry name" value="NACHT_NTPase"/>
</dbReference>
<dbReference type="InterPro" id="IPR054471">
    <property type="entry name" value="GPIID_WHD"/>
</dbReference>
<protein>
    <recommendedName>
        <fullName evidence="2">NACHT domain-containing protein</fullName>
    </recommendedName>
</protein>
<gene>
    <name evidence="3" type="ORF">H1R20_g2886</name>
</gene>
<dbReference type="PROSITE" id="PS50837">
    <property type="entry name" value="NACHT"/>
    <property type="match status" value="1"/>
</dbReference>
<feature type="domain" description="NACHT" evidence="2">
    <location>
        <begin position="103"/>
        <end position="242"/>
    </location>
</feature>
<dbReference type="Pfam" id="PF24883">
    <property type="entry name" value="NPHP3_N"/>
    <property type="match status" value="1"/>
</dbReference>
<dbReference type="OrthoDB" id="448455at2759"/>
<dbReference type="PANTHER" id="PTHR10039:SF15">
    <property type="entry name" value="NACHT DOMAIN-CONTAINING PROTEIN"/>
    <property type="match status" value="1"/>
</dbReference>
<dbReference type="SUPFAM" id="SSF52540">
    <property type="entry name" value="P-loop containing nucleoside triphosphate hydrolases"/>
    <property type="match status" value="1"/>
</dbReference>
<dbReference type="PANTHER" id="PTHR10039">
    <property type="entry name" value="AMELOGENIN"/>
    <property type="match status" value="1"/>
</dbReference>
<dbReference type="Pfam" id="PF22939">
    <property type="entry name" value="WHD_GPIID"/>
    <property type="match status" value="1"/>
</dbReference>
<dbReference type="InterPro" id="IPR027417">
    <property type="entry name" value="P-loop_NTPase"/>
</dbReference>
<evidence type="ECO:0000313" key="3">
    <source>
        <dbReference type="EMBL" id="KAJ2934174.1"/>
    </source>
</evidence>
<sequence>MDGSCSSDGRISQHGFENSHHFQLGTANFLSAARDVHNYNISVPPGGADETADDKLIERICEWLTKVNFGSIYSESHSKATGGTGMWFIESGEFHRWKQGDSKILWGTGKPGAGKTTLSSIVIKHLQKADVARQAPVIFAFCRYTEKYSPSEIFASWIQQLLLRNRSTLEHVRDSFRAHERGNSRPSDVELHQLMSAIVKKFNRVFIVLDGLDEADEDARKPLLDFINSLPSNTHTLVMSRPLASLQRLFPSAVHVDIEARNEDIERFVKKRILDIPSLYAVLLGKDAAKEELCTAIKRKSGGMFLIASLQIEALKSCISVQSLMTKLETLPIGLNELYDHTLERIEAQGQEKTSLAKRVLLWVTYALDSISIEALQQAVAIELDSKTFDANRMSPIELLLDVCCGLVTLDIRGEVPGTSKFVRLIRMFHSSQTSGSTI</sequence>
<evidence type="ECO:0000256" key="1">
    <source>
        <dbReference type="ARBA" id="ARBA00022737"/>
    </source>
</evidence>
<comment type="caution">
    <text evidence="3">The sequence shown here is derived from an EMBL/GenBank/DDBJ whole genome shotgun (WGS) entry which is preliminary data.</text>
</comment>
<dbReference type="Proteomes" id="UP001140091">
    <property type="component" value="Unassembled WGS sequence"/>
</dbReference>
<organism evidence="3 4">
    <name type="scientific">Candolleomyces eurysporus</name>
    <dbReference type="NCBI Taxonomy" id="2828524"/>
    <lineage>
        <taxon>Eukaryota</taxon>
        <taxon>Fungi</taxon>
        <taxon>Dikarya</taxon>
        <taxon>Basidiomycota</taxon>
        <taxon>Agaricomycotina</taxon>
        <taxon>Agaricomycetes</taxon>
        <taxon>Agaricomycetidae</taxon>
        <taxon>Agaricales</taxon>
        <taxon>Agaricineae</taxon>
        <taxon>Psathyrellaceae</taxon>
        <taxon>Candolleomyces</taxon>
    </lineage>
</organism>
<dbReference type="EMBL" id="JANBPK010000725">
    <property type="protein sequence ID" value="KAJ2934174.1"/>
    <property type="molecule type" value="Genomic_DNA"/>
</dbReference>
<dbReference type="Gene3D" id="3.40.50.300">
    <property type="entry name" value="P-loop containing nucleotide triphosphate hydrolases"/>
    <property type="match status" value="1"/>
</dbReference>
<evidence type="ECO:0000259" key="2">
    <source>
        <dbReference type="PROSITE" id="PS50837"/>
    </source>
</evidence>
<keyword evidence="4" id="KW-1185">Reference proteome</keyword>
<reference evidence="3" key="1">
    <citation type="submission" date="2022-06" db="EMBL/GenBank/DDBJ databases">
        <title>Genome Sequence of Candolleomyces eurysporus.</title>
        <authorList>
            <person name="Buettner E."/>
        </authorList>
    </citation>
    <scope>NUCLEOTIDE SEQUENCE</scope>
    <source>
        <strain evidence="3">VTCC 930004</strain>
    </source>
</reference>
<keyword evidence="1" id="KW-0677">Repeat</keyword>
<evidence type="ECO:0000313" key="4">
    <source>
        <dbReference type="Proteomes" id="UP001140091"/>
    </source>
</evidence>
<name>A0A9W8JHG5_9AGAR</name>
<dbReference type="AlphaFoldDB" id="A0A9W8JHG5"/>